<dbReference type="KEGG" id="pmal:PMUG01_00022800"/>
<keyword evidence="1" id="KW-0472">Membrane</keyword>
<feature type="transmembrane region" description="Helical" evidence="1">
    <location>
        <begin position="193"/>
        <end position="218"/>
    </location>
</feature>
<keyword evidence="1" id="KW-0812">Transmembrane</keyword>
<dbReference type="RefSeq" id="XP_028859296.1">
    <property type="nucleotide sequence ID" value="XM_029006977.1"/>
</dbReference>
<reference evidence="2 3" key="1">
    <citation type="submission" date="2016-06" db="EMBL/GenBank/DDBJ databases">
        <authorList>
            <consortium name="Pathogen Informatics"/>
        </authorList>
    </citation>
    <scope>NUCLEOTIDE SEQUENCE [LARGE SCALE GENOMIC DNA]</scope>
</reference>
<feature type="transmembrane region" description="Helical" evidence="1">
    <location>
        <begin position="148"/>
        <end position="168"/>
    </location>
</feature>
<organism evidence="2 3">
    <name type="scientific">Plasmodium malariae</name>
    <dbReference type="NCBI Taxonomy" id="5858"/>
    <lineage>
        <taxon>Eukaryota</taxon>
        <taxon>Sar</taxon>
        <taxon>Alveolata</taxon>
        <taxon>Apicomplexa</taxon>
        <taxon>Aconoidasida</taxon>
        <taxon>Haemosporida</taxon>
        <taxon>Plasmodiidae</taxon>
        <taxon>Plasmodium</taxon>
        <taxon>Plasmodium (Plasmodium)</taxon>
    </lineage>
</organism>
<evidence type="ECO:0000313" key="3">
    <source>
        <dbReference type="Proteomes" id="UP000219813"/>
    </source>
</evidence>
<accession>A0A1D3JI45</accession>
<dbReference type="OrthoDB" id="10669034at2759"/>
<dbReference type="VEuPathDB" id="PlasmoDB:PmUG01_00022800"/>
<dbReference type="InterPro" id="IPR022139">
    <property type="entry name" value="Fam-L/Fam-M-like_plasmodium"/>
</dbReference>
<dbReference type="Proteomes" id="UP000219813">
    <property type="component" value="Unassembled WGS sequence"/>
</dbReference>
<sequence length="232" mass="27394">MEKNIKIILYVKIASFILSAWICYFNNYELTFNKYFGENYDVGRKIYTRNARSLAKHKQEMSSNILGLKEDIAFNGEHDNKKNKKLNRRSLNNARYYTEIIDYNNGMFDGKHFHFEKKWITKKDYDNIVERNRRICDIALQKKKFRSYGFGVTLFFLLFVLGVGLPILDGLKYLESVLSPMKTLLQNVSAEKYTFLISFGILIIILAVLIIIIIPRILRNNEKYKKIKLMTE</sequence>
<protein>
    <submittedName>
        <fullName evidence="2">Fam-m protein</fullName>
    </submittedName>
</protein>
<evidence type="ECO:0000313" key="2">
    <source>
        <dbReference type="EMBL" id="SBT86083.1"/>
    </source>
</evidence>
<dbReference type="Pfam" id="PF12420">
    <property type="entry name" value="DUF3671"/>
    <property type="match status" value="1"/>
</dbReference>
<evidence type="ECO:0000256" key="1">
    <source>
        <dbReference type="SAM" id="Phobius"/>
    </source>
</evidence>
<proteinExistence type="predicted"/>
<dbReference type="AlphaFoldDB" id="A0A1D3JI45"/>
<keyword evidence="1" id="KW-1133">Transmembrane helix</keyword>
<keyword evidence="3" id="KW-1185">Reference proteome</keyword>
<name>A0A1D3JI45_PLAMA</name>
<dbReference type="EMBL" id="FLRL01000046">
    <property type="protein sequence ID" value="SBT86083.1"/>
    <property type="molecule type" value="Genomic_DNA"/>
</dbReference>
<feature type="transmembrane region" description="Helical" evidence="1">
    <location>
        <begin position="7"/>
        <end position="25"/>
    </location>
</feature>
<dbReference type="GeneID" id="39865686"/>
<gene>
    <name evidence="2" type="primary">PmUG01_00022800</name>
    <name evidence="2" type="ORF">PMUG01_00022800</name>
</gene>